<evidence type="ECO:0000313" key="12">
    <source>
        <dbReference type="Proteomes" id="UP000243797"/>
    </source>
</evidence>
<dbReference type="PANTHER" id="PTHR31595:SF57">
    <property type="entry name" value="OS04G0481900 PROTEIN"/>
    <property type="match status" value="1"/>
</dbReference>
<dbReference type="Proteomes" id="UP000243797">
    <property type="component" value="Unassembled WGS sequence"/>
</dbReference>
<feature type="transmembrane region" description="Helical" evidence="9">
    <location>
        <begin position="120"/>
        <end position="142"/>
    </location>
</feature>
<dbReference type="Pfam" id="PF13813">
    <property type="entry name" value="MBOAT_2"/>
    <property type="match status" value="1"/>
</dbReference>
<dbReference type="InterPro" id="IPR044851">
    <property type="entry name" value="Wax_synthase"/>
</dbReference>
<feature type="region of interest" description="Disordered" evidence="8">
    <location>
        <begin position="162"/>
        <end position="228"/>
    </location>
</feature>
<comment type="caution">
    <text evidence="11">The sequence shown here is derived from an EMBL/GenBank/DDBJ whole genome shotgun (WGS) entry which is preliminary data.</text>
</comment>
<dbReference type="GO" id="GO:0008374">
    <property type="term" value="F:O-acyltransferase activity"/>
    <property type="evidence" value="ECO:0007669"/>
    <property type="project" value="InterPro"/>
</dbReference>
<keyword evidence="6 9" id="KW-1133">Transmembrane helix</keyword>
<dbReference type="PANTHER" id="PTHR31595">
    <property type="entry name" value="LONG-CHAIN-ALCOHOL O-FATTY-ACYLTRANSFERASE 3-RELATED"/>
    <property type="match status" value="1"/>
</dbReference>
<comment type="pathway">
    <text evidence="2">Secondary metabolite biosynthesis.</text>
</comment>
<dbReference type="GO" id="GO:0006629">
    <property type="term" value="P:lipid metabolic process"/>
    <property type="evidence" value="ECO:0007669"/>
    <property type="project" value="InterPro"/>
</dbReference>
<keyword evidence="5 9" id="KW-0812">Transmembrane</keyword>
<evidence type="ECO:0000256" key="2">
    <source>
        <dbReference type="ARBA" id="ARBA00005179"/>
    </source>
</evidence>
<organism evidence="11 12">
    <name type="scientific">Sphaceloma murrayae</name>
    <dbReference type="NCBI Taxonomy" id="2082308"/>
    <lineage>
        <taxon>Eukaryota</taxon>
        <taxon>Fungi</taxon>
        <taxon>Dikarya</taxon>
        <taxon>Ascomycota</taxon>
        <taxon>Pezizomycotina</taxon>
        <taxon>Dothideomycetes</taxon>
        <taxon>Dothideomycetidae</taxon>
        <taxon>Myriangiales</taxon>
        <taxon>Elsinoaceae</taxon>
        <taxon>Sphaceloma</taxon>
    </lineage>
</organism>
<evidence type="ECO:0000256" key="9">
    <source>
        <dbReference type="SAM" id="Phobius"/>
    </source>
</evidence>
<comment type="subcellular location">
    <subcellularLocation>
        <location evidence="1">Membrane</location>
        <topology evidence="1">Multi-pass membrane protein</topology>
    </subcellularLocation>
</comment>
<evidence type="ECO:0000256" key="6">
    <source>
        <dbReference type="ARBA" id="ARBA00022989"/>
    </source>
</evidence>
<evidence type="ECO:0000256" key="3">
    <source>
        <dbReference type="ARBA" id="ARBA00007282"/>
    </source>
</evidence>
<reference evidence="11 12" key="1">
    <citation type="submission" date="2017-06" db="EMBL/GenBank/DDBJ databases">
        <title>Draft genome sequence of a variant of Elsinoe murrayae.</title>
        <authorList>
            <person name="Cheng Q."/>
        </authorList>
    </citation>
    <scope>NUCLEOTIDE SEQUENCE [LARGE SCALE GENOMIC DNA]</scope>
    <source>
        <strain evidence="11 12">CQ-2017a</strain>
    </source>
</reference>
<evidence type="ECO:0000256" key="8">
    <source>
        <dbReference type="SAM" id="MobiDB-lite"/>
    </source>
</evidence>
<evidence type="ECO:0000256" key="4">
    <source>
        <dbReference type="ARBA" id="ARBA00022679"/>
    </source>
</evidence>
<evidence type="ECO:0000256" key="1">
    <source>
        <dbReference type="ARBA" id="ARBA00004141"/>
    </source>
</evidence>
<dbReference type="InterPro" id="IPR032805">
    <property type="entry name" value="Wax_synthase_dom"/>
</dbReference>
<evidence type="ECO:0000259" key="10">
    <source>
        <dbReference type="Pfam" id="PF13813"/>
    </source>
</evidence>
<accession>A0A2K1QKS9</accession>
<feature type="compositionally biased region" description="Low complexity" evidence="8">
    <location>
        <begin position="207"/>
        <end position="226"/>
    </location>
</feature>
<dbReference type="STRING" id="2082308.A0A2K1QKS9"/>
<dbReference type="InParanoid" id="A0A2K1QKS9"/>
<feature type="transmembrane region" description="Helical" evidence="9">
    <location>
        <begin position="361"/>
        <end position="381"/>
    </location>
</feature>
<dbReference type="GO" id="GO:0016020">
    <property type="term" value="C:membrane"/>
    <property type="evidence" value="ECO:0007669"/>
    <property type="project" value="UniProtKB-SubCell"/>
</dbReference>
<dbReference type="OrthoDB" id="1077582at2759"/>
<feature type="transmembrane region" description="Helical" evidence="9">
    <location>
        <begin position="318"/>
        <end position="341"/>
    </location>
</feature>
<proteinExistence type="inferred from homology"/>
<name>A0A2K1QKS9_9PEZI</name>
<keyword evidence="12" id="KW-1185">Reference proteome</keyword>
<feature type="transmembrane region" description="Helical" evidence="9">
    <location>
        <begin position="54"/>
        <end position="76"/>
    </location>
</feature>
<protein>
    <recommendedName>
        <fullName evidence="10">Wax synthase domain-containing protein</fullName>
    </recommendedName>
</protein>
<evidence type="ECO:0000256" key="5">
    <source>
        <dbReference type="ARBA" id="ARBA00022692"/>
    </source>
</evidence>
<dbReference type="AlphaFoldDB" id="A0A2K1QKS9"/>
<feature type="transmembrane region" description="Helical" evidence="9">
    <location>
        <begin position="88"/>
        <end position="108"/>
    </location>
</feature>
<sequence length="563" mass="62796">MLLSLTNVKDTALTHSQSISDAMYHMDSLHELYDKLMATEPRPGLHPIPGSKPLTLEAMICPPMIYYLALLFLPPPPPEAIDTPAVKLLRNILAAFAGFLFFRLPLAYHVPQSIGLTYQLGLVGLYGGARVIDAFFLSPYLFRHIPRRVRYRHEPRVETPLLEGFRDATKPSAASKSSSSSALQANTNGSAANVTKRSSAHAPQAPSDASIHAKSSSSRSHGPSASNLLDNVYRRGSLPSLDESYFLLHRTISGPQPQPVTEHAISEDGWPHTFLDRASWALELELSMRGVGFTWTTADVRHTRKTWLPTVSNRLHSIFVHVVPILGACFVIIRTTYVRYLADVDEVVWTQHTADPFDTRLGLPLQLLLTGALGAFLMAAFSFAHSAFAIVCAPLAPSPLAYFPPLYTTRIWNVRSVRGFWSYGWHRLFARFFLVYGVWPGEWIERKIMGKGKEERADVGKVVGGFLSSAFCHSFAVRGVLGGEWQRARGEAIFFAVNGFAVVIEEAVNRVVMAQRRKKGGRLDRWYDGYLGRIWWISLLLFTGRNFARGWVNAGLVREMSAM</sequence>
<keyword evidence="7 9" id="KW-0472">Membrane</keyword>
<evidence type="ECO:0000256" key="7">
    <source>
        <dbReference type="ARBA" id="ARBA00023136"/>
    </source>
</evidence>
<feature type="compositionally biased region" description="Low complexity" evidence="8">
    <location>
        <begin position="172"/>
        <end position="182"/>
    </location>
</feature>
<keyword evidence="4" id="KW-0808">Transferase</keyword>
<feature type="domain" description="Wax synthase" evidence="10">
    <location>
        <begin position="407"/>
        <end position="496"/>
    </location>
</feature>
<dbReference type="EMBL" id="NKHZ01000068">
    <property type="protein sequence ID" value="PNS15776.1"/>
    <property type="molecule type" value="Genomic_DNA"/>
</dbReference>
<feature type="compositionally biased region" description="Polar residues" evidence="8">
    <location>
        <begin position="183"/>
        <end position="197"/>
    </location>
</feature>
<comment type="similarity">
    <text evidence="3">Belongs to the wax synthase family.</text>
</comment>
<gene>
    <name evidence="11" type="ORF">CAC42_4228</name>
</gene>
<evidence type="ECO:0000313" key="11">
    <source>
        <dbReference type="EMBL" id="PNS15776.1"/>
    </source>
</evidence>